<evidence type="ECO:0000313" key="1">
    <source>
        <dbReference type="EMBL" id="PCS06472.1"/>
    </source>
</evidence>
<sequence>MRDKKMTKQKVKIVLGIILLITVVLCLRIKGNLDKNSNEKKNLDNQRLAVMALKRTQPGIEKIKFSHTYDYSKYGEWSIDAEIIKDGKLYKRKLYKTGTAYGAPLTDSDYNVPTKESVIVVYSNGQQEILA</sequence>
<dbReference type="AlphaFoldDB" id="A0A2A5RZ04"/>
<organism evidence="1 2">
    <name type="scientific">Pseudolactococcus plantarum</name>
    <dbReference type="NCBI Taxonomy" id="1365"/>
    <lineage>
        <taxon>Bacteria</taxon>
        <taxon>Bacillati</taxon>
        <taxon>Bacillota</taxon>
        <taxon>Bacilli</taxon>
        <taxon>Lactobacillales</taxon>
        <taxon>Streptococcaceae</taxon>
        <taxon>Pseudolactococcus</taxon>
    </lineage>
</organism>
<name>A0A2A5RZ04_9LACT</name>
<keyword evidence="2" id="KW-1185">Reference proteome</keyword>
<comment type="caution">
    <text evidence="1">The sequence shown here is derived from an EMBL/GenBank/DDBJ whole genome shotgun (WGS) entry which is preliminary data.</text>
</comment>
<reference evidence="1 2" key="1">
    <citation type="submission" date="2014-12" db="EMBL/GenBank/DDBJ databases">
        <title>Draft genome sequences of 10 type strains of Lactococcus.</title>
        <authorList>
            <person name="Sun Z."/>
            <person name="Zhong Z."/>
            <person name="Liu W."/>
            <person name="Zhang W."/>
            <person name="Zhang H."/>
        </authorList>
    </citation>
    <scope>NUCLEOTIDE SEQUENCE [LARGE SCALE GENOMIC DNA]</scope>
    <source>
        <strain evidence="1 2">DSM 20686</strain>
    </source>
</reference>
<proteinExistence type="predicted"/>
<dbReference type="Proteomes" id="UP000242246">
    <property type="component" value="Unassembled WGS sequence"/>
</dbReference>
<gene>
    <name evidence="1" type="ORF">RU87_GL001681</name>
</gene>
<dbReference type="EMBL" id="JXJX01000008">
    <property type="protein sequence ID" value="PCS06472.1"/>
    <property type="molecule type" value="Genomic_DNA"/>
</dbReference>
<dbReference type="STRING" id="1348632.GCA_001591745_01187"/>
<evidence type="ECO:0000313" key="2">
    <source>
        <dbReference type="Proteomes" id="UP000242246"/>
    </source>
</evidence>
<accession>A0A2A5RZ04</accession>
<protein>
    <submittedName>
        <fullName evidence="1">Uncharacterized protein</fullName>
    </submittedName>
</protein>